<proteinExistence type="predicted"/>
<evidence type="ECO:0000313" key="3">
    <source>
        <dbReference type="EMBL" id="NXR36701.1"/>
    </source>
</evidence>
<protein>
    <submittedName>
        <fullName evidence="3">OPLA oxoprolinase</fullName>
    </submittedName>
</protein>
<gene>
    <name evidence="3" type="primary">Oplah</name>
    <name evidence="3" type="ORF">ZOSHYP_R15078</name>
</gene>
<dbReference type="GO" id="GO:0003824">
    <property type="term" value="F:catalytic activity"/>
    <property type="evidence" value="ECO:0007669"/>
    <property type="project" value="InterPro"/>
</dbReference>
<sequence>PKSSAGGLPGAPGLNLLLRRDGRTINLGGKSCVAVEPGDVFRLLTPGGGGFGPPEDGMGDDPRDSPDPQDLWVTQNPKNPPDLQDLWAPKNPPNSQSPPNPPTPQTFLERGSVFEFRQAQEGV</sequence>
<evidence type="ECO:0000256" key="1">
    <source>
        <dbReference type="SAM" id="MobiDB-lite"/>
    </source>
</evidence>
<name>A0A7L2KQY3_9PASS</name>
<comment type="caution">
    <text evidence="3">The sequence shown here is derived from an EMBL/GenBank/DDBJ whole genome shotgun (WGS) entry which is preliminary data.</text>
</comment>
<dbReference type="EMBL" id="VWYL01016817">
    <property type="protein sequence ID" value="NXR36701.1"/>
    <property type="molecule type" value="Genomic_DNA"/>
</dbReference>
<accession>A0A7L2KQY3</accession>
<dbReference type="Proteomes" id="UP000549157">
    <property type="component" value="Unassembled WGS sequence"/>
</dbReference>
<feature type="domain" description="Hydantoinase B/oxoprolinase" evidence="2">
    <location>
        <begin position="3"/>
        <end position="54"/>
    </location>
</feature>
<feature type="non-terminal residue" evidence="3">
    <location>
        <position position="1"/>
    </location>
</feature>
<organism evidence="3 4">
    <name type="scientific">Zosterops hypoxanthus</name>
    <dbReference type="NCBI Taxonomy" id="2485327"/>
    <lineage>
        <taxon>Eukaryota</taxon>
        <taxon>Metazoa</taxon>
        <taxon>Chordata</taxon>
        <taxon>Craniata</taxon>
        <taxon>Vertebrata</taxon>
        <taxon>Euteleostomi</taxon>
        <taxon>Archelosauria</taxon>
        <taxon>Archosauria</taxon>
        <taxon>Dinosauria</taxon>
        <taxon>Saurischia</taxon>
        <taxon>Theropoda</taxon>
        <taxon>Coelurosauria</taxon>
        <taxon>Aves</taxon>
        <taxon>Neognathae</taxon>
        <taxon>Neoaves</taxon>
        <taxon>Telluraves</taxon>
        <taxon>Australaves</taxon>
        <taxon>Passeriformes</taxon>
        <taxon>Sylvioidea</taxon>
        <taxon>Zosteropidae</taxon>
        <taxon>Zosterops</taxon>
    </lineage>
</organism>
<reference evidence="3 4" key="1">
    <citation type="submission" date="2019-09" db="EMBL/GenBank/DDBJ databases">
        <title>Bird 10,000 Genomes (B10K) Project - Family phase.</title>
        <authorList>
            <person name="Zhang G."/>
        </authorList>
    </citation>
    <scope>NUCLEOTIDE SEQUENCE [LARGE SCALE GENOMIC DNA]</scope>
    <source>
        <strain evidence="3">B10K-DU-001-36</strain>
        <tissue evidence="3">Muscle</tissue>
    </source>
</reference>
<feature type="compositionally biased region" description="Pro residues" evidence="1">
    <location>
        <begin position="90"/>
        <end position="104"/>
    </location>
</feature>
<dbReference type="AlphaFoldDB" id="A0A7L2KQY3"/>
<feature type="non-terminal residue" evidence="3">
    <location>
        <position position="123"/>
    </location>
</feature>
<evidence type="ECO:0000259" key="2">
    <source>
        <dbReference type="Pfam" id="PF02538"/>
    </source>
</evidence>
<keyword evidence="4" id="KW-1185">Reference proteome</keyword>
<dbReference type="InterPro" id="IPR003692">
    <property type="entry name" value="Hydantoinase_B"/>
</dbReference>
<dbReference type="Pfam" id="PF02538">
    <property type="entry name" value="Hydantoinase_B"/>
    <property type="match status" value="1"/>
</dbReference>
<evidence type="ECO:0000313" key="4">
    <source>
        <dbReference type="Proteomes" id="UP000549157"/>
    </source>
</evidence>
<feature type="region of interest" description="Disordered" evidence="1">
    <location>
        <begin position="44"/>
        <end position="109"/>
    </location>
</feature>